<organism evidence="2 3">
    <name type="scientific">Campylobacter avium LMG 24591</name>
    <dbReference type="NCBI Taxonomy" id="522484"/>
    <lineage>
        <taxon>Bacteria</taxon>
        <taxon>Pseudomonadati</taxon>
        <taxon>Campylobacterota</taxon>
        <taxon>Epsilonproteobacteria</taxon>
        <taxon>Campylobacterales</taxon>
        <taxon>Campylobacteraceae</taxon>
        <taxon>Campylobacter</taxon>
    </lineage>
</organism>
<reference evidence="2 3" key="1">
    <citation type="submission" date="2017-07" db="EMBL/GenBank/DDBJ databases">
        <title>Analysis of two Campylobacter avium genomes and identification of a novel hippuricase gene.</title>
        <authorList>
            <person name="Miller W.G."/>
            <person name="Chapman M.H."/>
            <person name="Yee E."/>
            <person name="Revez J."/>
            <person name="Bono J.L."/>
            <person name="Rossi M."/>
        </authorList>
    </citation>
    <scope>NUCLEOTIDE SEQUENCE [LARGE SCALE GENOMIC DNA]</scope>
    <source>
        <strain evidence="2 3">LMG 24591</strain>
    </source>
</reference>
<keyword evidence="1" id="KW-0812">Transmembrane</keyword>
<dbReference type="EMBL" id="CP022347">
    <property type="protein sequence ID" value="ASQ30161.1"/>
    <property type="molecule type" value="Genomic_DNA"/>
</dbReference>
<accession>A0A222MWM2</accession>
<name>A0A222MWM2_9BACT</name>
<keyword evidence="3" id="KW-1185">Reference proteome</keyword>
<dbReference type="KEGG" id="cavi:CAV_0494"/>
<dbReference type="InterPro" id="IPR003425">
    <property type="entry name" value="CCB3/YggT"/>
</dbReference>
<feature type="transmembrane region" description="Helical" evidence="1">
    <location>
        <begin position="69"/>
        <end position="89"/>
    </location>
</feature>
<gene>
    <name evidence="2" type="ORF">CAV_0494</name>
</gene>
<sequence length="93" mass="10423">MFLDSFLLSIVSVIQIIINIYMWIIIIAALLSWVNPDPYNPIVQTIYKLAAPAYRLVSKIPTRIGAVDLAPLIIILALQFINILIGNLARAYL</sequence>
<keyword evidence="1" id="KW-1133">Transmembrane helix</keyword>
<dbReference type="RefSeq" id="WP_094324941.1">
    <property type="nucleotide sequence ID" value="NZ_CP022347.1"/>
</dbReference>
<dbReference type="GO" id="GO:0016020">
    <property type="term" value="C:membrane"/>
    <property type="evidence" value="ECO:0007669"/>
    <property type="project" value="InterPro"/>
</dbReference>
<evidence type="ECO:0000313" key="2">
    <source>
        <dbReference type="EMBL" id="ASQ30161.1"/>
    </source>
</evidence>
<dbReference type="Pfam" id="PF02325">
    <property type="entry name" value="CCB3_YggT"/>
    <property type="match status" value="1"/>
</dbReference>
<feature type="transmembrane region" description="Helical" evidence="1">
    <location>
        <begin position="7"/>
        <end position="31"/>
    </location>
</feature>
<proteinExistence type="predicted"/>
<protein>
    <submittedName>
        <fullName evidence="2">Putative membrane protein, YGGT family</fullName>
    </submittedName>
</protein>
<dbReference type="OrthoDB" id="47652at2"/>
<evidence type="ECO:0000313" key="3">
    <source>
        <dbReference type="Proteomes" id="UP000201169"/>
    </source>
</evidence>
<dbReference type="AlphaFoldDB" id="A0A222MWM2"/>
<evidence type="ECO:0000256" key="1">
    <source>
        <dbReference type="SAM" id="Phobius"/>
    </source>
</evidence>
<dbReference type="Proteomes" id="UP000201169">
    <property type="component" value="Chromosome"/>
</dbReference>
<keyword evidence="1" id="KW-0472">Membrane</keyword>